<feature type="non-terminal residue" evidence="1">
    <location>
        <position position="1"/>
    </location>
</feature>
<dbReference type="EMBL" id="DAAUQX010000014">
    <property type="protein sequence ID" value="HAF2127918.1"/>
    <property type="molecule type" value="Genomic_DNA"/>
</dbReference>
<organism evidence="1">
    <name type="scientific">Salmonella enterica</name>
    <name type="common">Salmonella choleraesuis</name>
    <dbReference type="NCBI Taxonomy" id="28901"/>
    <lineage>
        <taxon>Bacteria</taxon>
        <taxon>Pseudomonadati</taxon>
        <taxon>Pseudomonadota</taxon>
        <taxon>Gammaproteobacteria</taxon>
        <taxon>Enterobacterales</taxon>
        <taxon>Enterobacteriaceae</taxon>
        <taxon>Salmonella</taxon>
    </lineage>
</organism>
<gene>
    <name evidence="1" type="ORF">G9F27_002054</name>
</gene>
<reference evidence="1" key="1">
    <citation type="journal article" date="2018" name="Genome Biol.">
        <title>SKESA: strategic k-mer extension for scrupulous assemblies.</title>
        <authorList>
            <person name="Souvorov A."/>
            <person name="Agarwala R."/>
            <person name="Lipman D.J."/>
        </authorList>
    </citation>
    <scope>NUCLEOTIDE SEQUENCE</scope>
    <source>
        <strain evidence="1">MA.CK_00/00001968</strain>
    </source>
</reference>
<accession>A0A743PBZ4</accession>
<evidence type="ECO:0000313" key="1">
    <source>
        <dbReference type="EMBL" id="HAF2127918.1"/>
    </source>
</evidence>
<reference evidence="1" key="2">
    <citation type="submission" date="2020-02" db="EMBL/GenBank/DDBJ databases">
        <authorList>
            <consortium name="NCBI Pathogen Detection Project"/>
        </authorList>
    </citation>
    <scope>NUCLEOTIDE SEQUENCE</scope>
    <source>
        <strain evidence="1">MA.CK_00/00001968</strain>
    </source>
</reference>
<proteinExistence type="predicted"/>
<sequence length="30" mass="3698">GVPKWKRKVMYWAVRMFGRGMYKNGRDYCN</sequence>
<protein>
    <submittedName>
        <fullName evidence="1">Phage tail protein</fullName>
    </submittedName>
</protein>
<comment type="caution">
    <text evidence="1">The sequence shown here is derived from an EMBL/GenBank/DDBJ whole genome shotgun (WGS) entry which is preliminary data.</text>
</comment>
<name>A0A743PBZ4_SALER</name>
<dbReference type="AlphaFoldDB" id="A0A743PBZ4"/>